<dbReference type="GO" id="GO:0016020">
    <property type="term" value="C:membrane"/>
    <property type="evidence" value="ECO:0007669"/>
    <property type="project" value="GOC"/>
</dbReference>
<dbReference type="RefSeq" id="WP_058442073.1">
    <property type="nucleotide sequence ID" value="NZ_CAAAHU010000005.1"/>
</dbReference>
<dbReference type="GO" id="GO:0005506">
    <property type="term" value="F:iron ion binding"/>
    <property type="evidence" value="ECO:0007669"/>
    <property type="project" value="InterPro"/>
</dbReference>
<protein>
    <submittedName>
        <fullName evidence="9">Sterol desaturase-related protein</fullName>
    </submittedName>
</protein>
<dbReference type="PATRIC" id="fig|29422.6.peg.2222"/>
<evidence type="ECO:0000256" key="4">
    <source>
        <dbReference type="ARBA" id="ARBA00023002"/>
    </source>
</evidence>
<dbReference type="InterPro" id="IPR006694">
    <property type="entry name" value="Fatty_acid_hydroxylase"/>
</dbReference>
<accession>A0A0W0SDK4</accession>
<dbReference type="PANTHER" id="PTHR21624:SF1">
    <property type="entry name" value="ALKYLGLYCEROL MONOOXYGENASE"/>
    <property type="match status" value="1"/>
</dbReference>
<organism evidence="9 10">
    <name type="scientific">Legionella brunensis</name>
    <dbReference type="NCBI Taxonomy" id="29422"/>
    <lineage>
        <taxon>Bacteria</taxon>
        <taxon>Pseudomonadati</taxon>
        <taxon>Pseudomonadota</taxon>
        <taxon>Gammaproteobacteria</taxon>
        <taxon>Legionellales</taxon>
        <taxon>Legionellaceae</taxon>
        <taxon>Legionella</taxon>
    </lineage>
</organism>
<feature type="transmembrane region" description="Helical" evidence="7">
    <location>
        <begin position="358"/>
        <end position="389"/>
    </location>
</feature>
<dbReference type="InterPro" id="IPR051689">
    <property type="entry name" value="Sterol_desaturase/TMEM195"/>
</dbReference>
<keyword evidence="3 7" id="KW-1133">Transmembrane helix</keyword>
<comment type="caution">
    <text evidence="9">The sequence shown here is derived from an EMBL/GenBank/DDBJ whole genome shotgun (WGS) entry which is preliminary data.</text>
</comment>
<evidence type="ECO:0000256" key="3">
    <source>
        <dbReference type="ARBA" id="ARBA00022989"/>
    </source>
</evidence>
<feature type="transmembrane region" description="Helical" evidence="7">
    <location>
        <begin position="79"/>
        <end position="96"/>
    </location>
</feature>
<evidence type="ECO:0000313" key="9">
    <source>
        <dbReference type="EMBL" id="KTC81564.1"/>
    </source>
</evidence>
<dbReference type="OrthoDB" id="9770329at2"/>
<keyword evidence="2 7" id="KW-0812">Transmembrane</keyword>
<evidence type="ECO:0000256" key="7">
    <source>
        <dbReference type="SAM" id="Phobius"/>
    </source>
</evidence>
<evidence type="ECO:0000313" key="10">
    <source>
        <dbReference type="Proteomes" id="UP000054742"/>
    </source>
</evidence>
<dbReference type="PANTHER" id="PTHR21624">
    <property type="entry name" value="STEROL DESATURASE-RELATED PROTEIN"/>
    <property type="match status" value="1"/>
</dbReference>
<dbReference type="STRING" id="29422.Lbru_2084"/>
<name>A0A0W0SDK4_9GAMM</name>
<comment type="subcellular location">
    <subcellularLocation>
        <location evidence="1">Endomembrane system</location>
        <topology evidence="1">Multi-pass membrane protein</topology>
    </subcellularLocation>
</comment>
<keyword evidence="5" id="KW-0443">Lipid metabolism</keyword>
<feature type="transmembrane region" description="Helical" evidence="7">
    <location>
        <begin position="297"/>
        <end position="316"/>
    </location>
</feature>
<evidence type="ECO:0000256" key="6">
    <source>
        <dbReference type="ARBA" id="ARBA00023136"/>
    </source>
</evidence>
<dbReference type="GO" id="GO:0012505">
    <property type="term" value="C:endomembrane system"/>
    <property type="evidence" value="ECO:0007669"/>
    <property type="project" value="UniProtKB-SubCell"/>
</dbReference>
<feature type="transmembrane region" description="Helical" evidence="7">
    <location>
        <begin position="37"/>
        <end position="59"/>
    </location>
</feature>
<dbReference type="GO" id="GO:0008610">
    <property type="term" value="P:lipid biosynthetic process"/>
    <property type="evidence" value="ECO:0007669"/>
    <property type="project" value="InterPro"/>
</dbReference>
<evidence type="ECO:0000256" key="2">
    <source>
        <dbReference type="ARBA" id="ARBA00022692"/>
    </source>
</evidence>
<keyword evidence="4" id="KW-0560">Oxidoreductase</keyword>
<gene>
    <name evidence="9" type="ORF">Lbru_2084</name>
</gene>
<evidence type="ECO:0000259" key="8">
    <source>
        <dbReference type="Pfam" id="PF04116"/>
    </source>
</evidence>
<feature type="transmembrane region" description="Helical" evidence="7">
    <location>
        <begin position="322"/>
        <end position="346"/>
    </location>
</feature>
<sequence length="408" mass="48591">MEINLIALAIPVFLISMAVEYWISVIRKERIYHLNDFANNISCGILEQASTLPLMGLLIFSYNYFYQHYSFFSINPKSIYAWLLLWIGVDFLYYWFHRASHRCNFLWTGHAVHHQSEQYNLSVALRQGIVQTLFSWIIYLPLAFIGFPTWMFLLVSSANTLYQFWIHTKLIKRMGWFEIIFNTPSHHRVHHGKNEKYIDKNYAGSLIVWDKLFGTFEPETISADYGTTEPLSSWNPFYANIKVLYDTFLYGKNLPTIWERLLAFFMPPEWIIHRLNKSLPTRQNNITKRDLQYPTTYILLNLFMGVLIFSYYLMFFNLHSSLSWMLAFFILTTLYLIGVLLNHGVIINIKYTEFFRSFLILVIIHLMFQNYFLDFIGMALFFIISVWIYKKHAPHLMPPLQMNEKHMP</sequence>
<reference evidence="9 10" key="1">
    <citation type="submission" date="2015-11" db="EMBL/GenBank/DDBJ databases">
        <title>Genomic analysis of 38 Legionella species identifies large and diverse effector repertoires.</title>
        <authorList>
            <person name="Burstein D."/>
            <person name="Amaro F."/>
            <person name="Zusman T."/>
            <person name="Lifshitz Z."/>
            <person name="Cohen O."/>
            <person name="Gilbert J.A."/>
            <person name="Pupko T."/>
            <person name="Shuman H.A."/>
            <person name="Segal G."/>
        </authorList>
    </citation>
    <scope>NUCLEOTIDE SEQUENCE [LARGE SCALE GENOMIC DNA]</scope>
    <source>
        <strain evidence="9 10">ATCC 43878</strain>
    </source>
</reference>
<feature type="domain" description="Fatty acid hydroxylase" evidence="8">
    <location>
        <begin position="82"/>
        <end position="215"/>
    </location>
</feature>
<evidence type="ECO:0000256" key="1">
    <source>
        <dbReference type="ARBA" id="ARBA00004127"/>
    </source>
</evidence>
<feature type="transmembrane region" description="Helical" evidence="7">
    <location>
        <begin position="123"/>
        <end position="144"/>
    </location>
</feature>
<dbReference type="GO" id="GO:0006643">
    <property type="term" value="P:membrane lipid metabolic process"/>
    <property type="evidence" value="ECO:0007669"/>
    <property type="project" value="TreeGrafter"/>
</dbReference>
<proteinExistence type="predicted"/>
<dbReference type="Pfam" id="PF04116">
    <property type="entry name" value="FA_hydroxylase"/>
    <property type="match status" value="1"/>
</dbReference>
<dbReference type="AlphaFoldDB" id="A0A0W0SDK4"/>
<dbReference type="Proteomes" id="UP000054742">
    <property type="component" value="Unassembled WGS sequence"/>
</dbReference>
<dbReference type="GO" id="GO:0050479">
    <property type="term" value="F:glyceryl-ether monooxygenase activity"/>
    <property type="evidence" value="ECO:0007669"/>
    <property type="project" value="TreeGrafter"/>
</dbReference>
<keyword evidence="6 7" id="KW-0472">Membrane</keyword>
<dbReference type="EMBL" id="LNXV01000029">
    <property type="protein sequence ID" value="KTC81564.1"/>
    <property type="molecule type" value="Genomic_DNA"/>
</dbReference>
<feature type="transmembrane region" description="Helical" evidence="7">
    <location>
        <begin position="6"/>
        <end position="25"/>
    </location>
</feature>
<keyword evidence="10" id="KW-1185">Reference proteome</keyword>
<evidence type="ECO:0000256" key="5">
    <source>
        <dbReference type="ARBA" id="ARBA00023098"/>
    </source>
</evidence>